<dbReference type="FunFam" id="1.10.3450.20:FF:000001">
    <property type="entry name" value="Nuclear pore complex protein"/>
    <property type="match status" value="1"/>
</dbReference>
<dbReference type="GO" id="GO:0000973">
    <property type="term" value="P:post-transcriptional tethering of RNA polymerase II gene DNA at nuclear periphery"/>
    <property type="evidence" value="ECO:0007669"/>
    <property type="project" value="TreeGrafter"/>
</dbReference>
<keyword evidence="7 9" id="KW-0472">Membrane</keyword>
<evidence type="ECO:0000256" key="9">
    <source>
        <dbReference type="RuleBase" id="RU365072"/>
    </source>
</evidence>
<name>A0A1B0FLM1_GLOMM</name>
<evidence type="ECO:0000256" key="6">
    <source>
        <dbReference type="ARBA" id="ARBA00023132"/>
    </source>
</evidence>
<dbReference type="Gene3D" id="1.20.190.50">
    <property type="match status" value="1"/>
</dbReference>
<dbReference type="PANTHER" id="PTHR13003:SF2">
    <property type="entry name" value="NUCLEAR PORE COMPLEX PROTEIN NUP107"/>
    <property type="match status" value="1"/>
</dbReference>
<reference evidence="12" key="1">
    <citation type="submission" date="2020-05" db="UniProtKB">
        <authorList>
            <consortium name="EnsemblMetazoa"/>
        </authorList>
    </citation>
    <scope>IDENTIFICATION</scope>
    <source>
        <strain evidence="12">Yale</strain>
    </source>
</reference>
<evidence type="ECO:0000256" key="1">
    <source>
        <dbReference type="ARBA" id="ARBA00009510"/>
    </source>
</evidence>
<dbReference type="InterPro" id="IPR007714">
    <property type="entry name" value="CFA20_dom"/>
</dbReference>
<comment type="subcellular location">
    <subcellularLocation>
        <location evidence="9">Nucleus</location>
        <location evidence="9">Nuclear pore complex</location>
    </subcellularLocation>
    <subcellularLocation>
        <location evidence="9">Nucleus membrane</location>
    </subcellularLocation>
</comment>
<dbReference type="STRING" id="37546.A0A1B0FLM1"/>
<dbReference type="PhylomeDB" id="A0A1B0FLM1"/>
<proteinExistence type="inferred from homology"/>
<dbReference type="VEuPathDB" id="VectorBase:GMOY004756"/>
<comment type="function">
    <text evidence="9">Functions as a component of the nuclear pore complex (NPC).</text>
</comment>
<keyword evidence="4" id="KW-0653">Protein transport</keyword>
<evidence type="ECO:0000256" key="5">
    <source>
        <dbReference type="ARBA" id="ARBA00023010"/>
    </source>
</evidence>
<dbReference type="GO" id="GO:0031080">
    <property type="term" value="C:nuclear pore outer ring"/>
    <property type="evidence" value="ECO:0007669"/>
    <property type="project" value="TreeGrafter"/>
</dbReference>
<evidence type="ECO:0000256" key="7">
    <source>
        <dbReference type="ARBA" id="ARBA00023136"/>
    </source>
</evidence>
<comment type="similarity">
    <text evidence="1 9">Belongs to the nucleoporin Nup84/Nup107 family.</text>
</comment>
<accession>A0A1B0FLM1</accession>
<evidence type="ECO:0000313" key="12">
    <source>
        <dbReference type="EnsemblMetazoa" id="GMOY004756-PA"/>
    </source>
</evidence>
<evidence type="ECO:0000256" key="2">
    <source>
        <dbReference type="ARBA" id="ARBA00022448"/>
    </source>
</evidence>
<feature type="region of interest" description="Disordered" evidence="10">
    <location>
        <begin position="1"/>
        <end position="21"/>
    </location>
</feature>
<feature type="compositionally biased region" description="Polar residues" evidence="10">
    <location>
        <begin position="1"/>
        <end position="14"/>
    </location>
</feature>
<organism evidence="12 13">
    <name type="scientific">Glossina morsitans morsitans</name>
    <name type="common">Savannah tsetse fly</name>
    <dbReference type="NCBI Taxonomy" id="37546"/>
    <lineage>
        <taxon>Eukaryota</taxon>
        <taxon>Metazoa</taxon>
        <taxon>Ecdysozoa</taxon>
        <taxon>Arthropoda</taxon>
        <taxon>Hexapoda</taxon>
        <taxon>Insecta</taxon>
        <taxon>Pterygota</taxon>
        <taxon>Neoptera</taxon>
        <taxon>Endopterygota</taxon>
        <taxon>Diptera</taxon>
        <taxon>Brachycera</taxon>
        <taxon>Muscomorpha</taxon>
        <taxon>Hippoboscoidea</taxon>
        <taxon>Glossinidae</taxon>
        <taxon>Glossina</taxon>
    </lineage>
</organism>
<dbReference type="Pfam" id="PF04121">
    <property type="entry name" value="Nup84_Nup100"/>
    <property type="match status" value="1"/>
</dbReference>
<evidence type="ECO:0000313" key="13">
    <source>
        <dbReference type="Proteomes" id="UP000092444"/>
    </source>
</evidence>
<dbReference type="EnsemblMetazoa" id="GMOY004756-RA">
    <property type="protein sequence ID" value="GMOY004756-PA"/>
    <property type="gene ID" value="GMOY004756"/>
</dbReference>
<dbReference type="GO" id="GO:0017056">
    <property type="term" value="F:structural constituent of nuclear pore"/>
    <property type="evidence" value="ECO:0007669"/>
    <property type="project" value="UniProtKB-UniRule"/>
</dbReference>
<dbReference type="AlphaFoldDB" id="A0A1B0FLM1"/>
<dbReference type="PANTHER" id="PTHR13003">
    <property type="entry name" value="NUP107-RELATED"/>
    <property type="match status" value="1"/>
</dbReference>
<evidence type="ECO:0000256" key="3">
    <source>
        <dbReference type="ARBA" id="ARBA00022816"/>
    </source>
</evidence>
<keyword evidence="8 9" id="KW-0539">Nucleus</keyword>
<sequence>MSNNLIKIKPQTNRTDIDEGGGGDNAYNLSMTLAPSELQRILHQSHYTNASSFLSNSFKANMLIDSTTICERSGALDSIEYPKEKADILFSQFLEVWKIRANGSDVFDTVQDLIFACAGVLESAKQEVSRYGEEKGRSNSWKWLEQELKTWKLLYALYKDRTLVQCGDEAMGFDGATLGGSEKEVISQLYNCNSTLREYQLIIDWLEACYECRDYGPLIGHTTDRSVSWENTLFQLKKKKQLAFGTGAEIVKSIDPDAPIREKRPLHALDEEDSMRLSRCLFQEVRQGHIDEATSMCKYYGQSWRAAIFEGWRLHEDPNYDTIGANKSEKLPIEGNPRRDIWKKCAWLMADSKKFDEYTRAIAGAFSGHLESLKSLLGNSWEDLLWAYLKVQVDIRVESEIRACCLKPYHPLPEEYWNSKMSLEQIFDELLVHNDAEVRDYAQSKIGITQKYFILDNISELLQQMRHWIDNEDAECETECIPITPHMLRFLTHIVLFMRQIGRVDIEDAAYQQNHIIAAYVECLITMGDAQLVAFYTATLPSKTSISLYSKFLEKIHKKEARSIALEEAINVGLNVEEITRHAVETIRHAMPTDSDMTGSLQAGEITEFDQRKIKALEWLTFLPAQRGELLWQANAMTRTYLAENKIECVRAISNMIPSDSLAQIIKLYSTKDDIPYREDCSIKEYLSYKVYLAAIDSFDEWTRLYHNRPKEPEPAMVGANFTERVACEHREQVYRAELNHWHITLQEHVKVCRDSLYNVLVFPEMGWLIDPDPPKTFNSNNVAWETRLTQLEKLRSICIPEIVLLLYKVLHVSKDFQGCIKLADDIASETRQLYKVYTKHKLADLLSKLADSSLELLNNKLDPWAIVLLTSPLIRLLHMFRTVYQKGCFSILYSVGGNPLKLWTIHTKNGYVKRVYDEDIKSLVLEIMGTNVSTMYISTPRGNNQQLGIKLPFLVLLIKNMHKYFTFEVKIVDDQRFMRRFRVSNFQSKTSVKPFCTSMPMGMSPGWNQIHFNLADFTRRAYGTNYMETVRLQIHANVRIRRIYFTDRLYQESELPNEYRLIGQPKTKKPISWRVPAARPPSPQTIRGATARSAKTATPAPEPKKEELTEEAQPPPPPQPPPEKKIE</sequence>
<evidence type="ECO:0000256" key="4">
    <source>
        <dbReference type="ARBA" id="ARBA00022927"/>
    </source>
</evidence>
<evidence type="ECO:0000256" key="8">
    <source>
        <dbReference type="ARBA" id="ARBA00023242"/>
    </source>
</evidence>
<dbReference type="EMBL" id="CCAG010020502">
    <property type="status" value="NOT_ANNOTATED_CDS"/>
    <property type="molecule type" value="Genomic_DNA"/>
</dbReference>
<evidence type="ECO:0000256" key="10">
    <source>
        <dbReference type="SAM" id="MobiDB-lite"/>
    </source>
</evidence>
<keyword evidence="13" id="KW-1185">Reference proteome</keyword>
<dbReference type="Pfam" id="PF05018">
    <property type="entry name" value="CFA20_dom"/>
    <property type="match status" value="1"/>
</dbReference>
<keyword evidence="6 9" id="KW-0906">Nuclear pore complex</keyword>
<dbReference type="GO" id="GO:0006606">
    <property type="term" value="P:protein import into nucleus"/>
    <property type="evidence" value="ECO:0007669"/>
    <property type="project" value="TreeGrafter"/>
</dbReference>
<feature type="domain" description="CFA20" evidence="11">
    <location>
        <begin position="880"/>
        <end position="1062"/>
    </location>
</feature>
<protein>
    <recommendedName>
        <fullName evidence="9">Nuclear pore complex protein</fullName>
    </recommendedName>
</protein>
<keyword evidence="2 9" id="KW-0813">Transport</keyword>
<evidence type="ECO:0000259" key="11">
    <source>
        <dbReference type="Pfam" id="PF05018"/>
    </source>
</evidence>
<keyword evidence="5 9" id="KW-0811">Translocation</keyword>
<dbReference type="Proteomes" id="UP000092444">
    <property type="component" value="Unassembled WGS sequence"/>
</dbReference>
<comment type="subunit">
    <text evidence="9">Part of the nuclear pore complex (NPC).</text>
</comment>
<feature type="region of interest" description="Disordered" evidence="10">
    <location>
        <begin position="1071"/>
        <end position="1128"/>
    </location>
</feature>
<dbReference type="Gene3D" id="1.10.3450.20">
    <property type="match status" value="1"/>
</dbReference>
<dbReference type="InterPro" id="IPR007252">
    <property type="entry name" value="Nup84/Nup107"/>
</dbReference>
<dbReference type="GO" id="GO:0031965">
    <property type="term" value="C:nuclear membrane"/>
    <property type="evidence" value="ECO:0007669"/>
    <property type="project" value="UniProtKB-SubCell"/>
</dbReference>
<dbReference type="GO" id="GO:0006406">
    <property type="term" value="P:mRNA export from nucleus"/>
    <property type="evidence" value="ECO:0007669"/>
    <property type="project" value="TreeGrafter"/>
</dbReference>
<keyword evidence="3" id="KW-0509">mRNA transport</keyword>